<dbReference type="EMBL" id="JAIWYP010000010">
    <property type="protein sequence ID" value="KAH3755327.1"/>
    <property type="molecule type" value="Genomic_DNA"/>
</dbReference>
<dbReference type="AlphaFoldDB" id="A0A9D4DT10"/>
<reference evidence="1" key="1">
    <citation type="journal article" date="2019" name="bioRxiv">
        <title>The Genome of the Zebra Mussel, Dreissena polymorpha: A Resource for Invasive Species Research.</title>
        <authorList>
            <person name="McCartney M.A."/>
            <person name="Auch B."/>
            <person name="Kono T."/>
            <person name="Mallez S."/>
            <person name="Zhang Y."/>
            <person name="Obille A."/>
            <person name="Becker A."/>
            <person name="Abrahante J.E."/>
            <person name="Garbe J."/>
            <person name="Badalamenti J.P."/>
            <person name="Herman A."/>
            <person name="Mangelson H."/>
            <person name="Liachko I."/>
            <person name="Sullivan S."/>
            <person name="Sone E.D."/>
            <person name="Koren S."/>
            <person name="Silverstein K.A.T."/>
            <person name="Beckman K.B."/>
            <person name="Gohl D.M."/>
        </authorList>
    </citation>
    <scope>NUCLEOTIDE SEQUENCE</scope>
    <source>
        <strain evidence="1">Duluth1</strain>
        <tissue evidence="1">Whole animal</tissue>
    </source>
</reference>
<evidence type="ECO:0000313" key="2">
    <source>
        <dbReference type="Proteomes" id="UP000828390"/>
    </source>
</evidence>
<protein>
    <submittedName>
        <fullName evidence="1">Uncharacterized protein</fullName>
    </submittedName>
</protein>
<accession>A0A9D4DT10</accession>
<organism evidence="1 2">
    <name type="scientific">Dreissena polymorpha</name>
    <name type="common">Zebra mussel</name>
    <name type="synonym">Mytilus polymorpha</name>
    <dbReference type="NCBI Taxonomy" id="45954"/>
    <lineage>
        <taxon>Eukaryota</taxon>
        <taxon>Metazoa</taxon>
        <taxon>Spiralia</taxon>
        <taxon>Lophotrochozoa</taxon>
        <taxon>Mollusca</taxon>
        <taxon>Bivalvia</taxon>
        <taxon>Autobranchia</taxon>
        <taxon>Heteroconchia</taxon>
        <taxon>Euheterodonta</taxon>
        <taxon>Imparidentia</taxon>
        <taxon>Neoheterodontei</taxon>
        <taxon>Myida</taxon>
        <taxon>Dreissenoidea</taxon>
        <taxon>Dreissenidae</taxon>
        <taxon>Dreissena</taxon>
    </lineage>
</organism>
<reference evidence="1" key="2">
    <citation type="submission" date="2020-11" db="EMBL/GenBank/DDBJ databases">
        <authorList>
            <person name="McCartney M.A."/>
            <person name="Auch B."/>
            <person name="Kono T."/>
            <person name="Mallez S."/>
            <person name="Becker A."/>
            <person name="Gohl D.M."/>
            <person name="Silverstein K.A.T."/>
            <person name="Koren S."/>
            <person name="Bechman K.B."/>
            <person name="Herman A."/>
            <person name="Abrahante J.E."/>
            <person name="Garbe J."/>
        </authorList>
    </citation>
    <scope>NUCLEOTIDE SEQUENCE</scope>
    <source>
        <strain evidence="1">Duluth1</strain>
        <tissue evidence="1">Whole animal</tissue>
    </source>
</reference>
<name>A0A9D4DT10_DREPO</name>
<sequence length="58" mass="6377">MVLSLEYTTTTDSKTTLVPLQILFPPGFRKDDIMISADGEIRSCIQGNAAFHSQFVTA</sequence>
<dbReference type="Proteomes" id="UP000828390">
    <property type="component" value="Unassembled WGS sequence"/>
</dbReference>
<keyword evidence="2" id="KW-1185">Reference proteome</keyword>
<gene>
    <name evidence="1" type="ORF">DPMN_190018</name>
</gene>
<comment type="caution">
    <text evidence="1">The sequence shown here is derived from an EMBL/GenBank/DDBJ whole genome shotgun (WGS) entry which is preliminary data.</text>
</comment>
<proteinExistence type="predicted"/>
<evidence type="ECO:0000313" key="1">
    <source>
        <dbReference type="EMBL" id="KAH3755327.1"/>
    </source>
</evidence>